<feature type="repeat" description="WD" evidence="3">
    <location>
        <begin position="24"/>
        <end position="65"/>
    </location>
</feature>
<dbReference type="Pfam" id="PF00400">
    <property type="entry name" value="WD40"/>
    <property type="match status" value="1"/>
</dbReference>
<dbReference type="RefSeq" id="XP_001439924.1">
    <property type="nucleotide sequence ID" value="XM_001439887.1"/>
</dbReference>
<dbReference type="OrthoDB" id="4869960at2759"/>
<evidence type="ECO:0000313" key="4">
    <source>
        <dbReference type="EMBL" id="CAK72527.1"/>
    </source>
</evidence>
<dbReference type="InParanoid" id="A0CP10"/>
<dbReference type="EMBL" id="CT868129">
    <property type="protein sequence ID" value="CAK72527.1"/>
    <property type="molecule type" value="Genomic_DNA"/>
</dbReference>
<name>A0CP10_PARTE</name>
<gene>
    <name evidence="4" type="ORF">GSPATT00038796001</name>
</gene>
<protein>
    <submittedName>
        <fullName evidence="4">Uncharacterized protein</fullName>
    </submittedName>
</protein>
<evidence type="ECO:0000256" key="2">
    <source>
        <dbReference type="ARBA" id="ARBA00022737"/>
    </source>
</evidence>
<organism evidence="4 5">
    <name type="scientific">Paramecium tetraurelia</name>
    <dbReference type="NCBI Taxonomy" id="5888"/>
    <lineage>
        <taxon>Eukaryota</taxon>
        <taxon>Sar</taxon>
        <taxon>Alveolata</taxon>
        <taxon>Ciliophora</taxon>
        <taxon>Intramacronucleata</taxon>
        <taxon>Oligohymenophorea</taxon>
        <taxon>Peniculida</taxon>
        <taxon>Parameciidae</taxon>
        <taxon>Paramecium</taxon>
    </lineage>
</organism>
<dbReference type="PROSITE" id="PS50294">
    <property type="entry name" value="WD_REPEATS_REGION"/>
    <property type="match status" value="1"/>
</dbReference>
<sequence length="157" mass="18353">MIINEAKLFNCKQKNLRINELKQINGHYGRVNSVSFTQDGQFLISCSNDKSIHFRDAKTGKIKIFFKVRARQNQYVPVLHQHLAVMKQCIYENKCQNQLVMLVCYMDGSLKLIQLVKKHQNIGSRNTQWNYVEISEQFSMLIALIKITQTNFLIIQT</sequence>
<dbReference type="PANTHER" id="PTHR22847:SF637">
    <property type="entry name" value="WD REPEAT DOMAIN 5B"/>
    <property type="match status" value="1"/>
</dbReference>
<dbReference type="Gene3D" id="2.130.10.10">
    <property type="entry name" value="YVTN repeat-like/Quinoprotein amine dehydrogenase"/>
    <property type="match status" value="1"/>
</dbReference>
<dbReference type="PROSITE" id="PS50082">
    <property type="entry name" value="WD_REPEATS_2"/>
    <property type="match status" value="1"/>
</dbReference>
<reference evidence="4 5" key="1">
    <citation type="journal article" date="2006" name="Nature">
        <title>Global trends of whole-genome duplications revealed by the ciliate Paramecium tetraurelia.</title>
        <authorList>
            <consortium name="Genoscope"/>
            <person name="Aury J.-M."/>
            <person name="Jaillon O."/>
            <person name="Duret L."/>
            <person name="Noel B."/>
            <person name="Jubin C."/>
            <person name="Porcel B.M."/>
            <person name="Segurens B."/>
            <person name="Daubin V."/>
            <person name="Anthouard V."/>
            <person name="Aiach N."/>
            <person name="Arnaiz O."/>
            <person name="Billaut A."/>
            <person name="Beisson J."/>
            <person name="Blanc I."/>
            <person name="Bouhouche K."/>
            <person name="Camara F."/>
            <person name="Duharcourt S."/>
            <person name="Guigo R."/>
            <person name="Gogendeau D."/>
            <person name="Katinka M."/>
            <person name="Keller A.-M."/>
            <person name="Kissmehl R."/>
            <person name="Klotz C."/>
            <person name="Koll F."/>
            <person name="Le Moue A."/>
            <person name="Lepere C."/>
            <person name="Malinsky S."/>
            <person name="Nowacki M."/>
            <person name="Nowak J.K."/>
            <person name="Plattner H."/>
            <person name="Poulain J."/>
            <person name="Ruiz F."/>
            <person name="Serrano V."/>
            <person name="Zagulski M."/>
            <person name="Dessen P."/>
            <person name="Betermier M."/>
            <person name="Weissenbach J."/>
            <person name="Scarpelli C."/>
            <person name="Schachter V."/>
            <person name="Sperling L."/>
            <person name="Meyer E."/>
            <person name="Cohen J."/>
            <person name="Wincker P."/>
        </authorList>
    </citation>
    <scope>NUCLEOTIDE SEQUENCE [LARGE SCALE GENOMIC DNA]</scope>
    <source>
        <strain evidence="4 5">Stock d4-2</strain>
    </source>
</reference>
<dbReference type="SUPFAM" id="SSF50978">
    <property type="entry name" value="WD40 repeat-like"/>
    <property type="match status" value="1"/>
</dbReference>
<evidence type="ECO:0000256" key="1">
    <source>
        <dbReference type="ARBA" id="ARBA00022574"/>
    </source>
</evidence>
<dbReference type="PANTHER" id="PTHR22847">
    <property type="entry name" value="WD40 REPEAT PROTEIN"/>
    <property type="match status" value="1"/>
</dbReference>
<proteinExistence type="predicted"/>
<dbReference type="InterPro" id="IPR001680">
    <property type="entry name" value="WD40_rpt"/>
</dbReference>
<dbReference type="GO" id="GO:1990234">
    <property type="term" value="C:transferase complex"/>
    <property type="evidence" value="ECO:0007669"/>
    <property type="project" value="UniProtKB-ARBA"/>
</dbReference>
<dbReference type="GeneID" id="5025712"/>
<evidence type="ECO:0000256" key="3">
    <source>
        <dbReference type="PROSITE-ProRule" id="PRU00221"/>
    </source>
</evidence>
<dbReference type="AlphaFoldDB" id="A0CP10"/>
<dbReference type="InterPro" id="IPR015943">
    <property type="entry name" value="WD40/YVTN_repeat-like_dom_sf"/>
</dbReference>
<dbReference type="KEGG" id="ptm:GSPATT00038796001"/>
<keyword evidence="2" id="KW-0677">Repeat</keyword>
<dbReference type="HOGENOM" id="CLU_1681311_0_0_1"/>
<dbReference type="InterPro" id="IPR036322">
    <property type="entry name" value="WD40_repeat_dom_sf"/>
</dbReference>
<keyword evidence="5" id="KW-1185">Reference proteome</keyword>
<keyword evidence="1 3" id="KW-0853">WD repeat</keyword>
<evidence type="ECO:0000313" key="5">
    <source>
        <dbReference type="Proteomes" id="UP000000600"/>
    </source>
</evidence>
<dbReference type="SMART" id="SM00320">
    <property type="entry name" value="WD40"/>
    <property type="match status" value="1"/>
</dbReference>
<dbReference type="Proteomes" id="UP000000600">
    <property type="component" value="Unassembled WGS sequence"/>
</dbReference>
<accession>A0CP10</accession>